<name>A0ABR9AUC3_9BACL</name>
<organism evidence="2 3">
    <name type="scientific">Paenibacillus arenosi</name>
    <dbReference type="NCBI Taxonomy" id="2774142"/>
    <lineage>
        <taxon>Bacteria</taxon>
        <taxon>Bacillati</taxon>
        <taxon>Bacillota</taxon>
        <taxon>Bacilli</taxon>
        <taxon>Bacillales</taxon>
        <taxon>Paenibacillaceae</taxon>
        <taxon>Paenibacillus</taxon>
    </lineage>
</organism>
<protein>
    <submittedName>
        <fullName evidence="2">Uncharacterized protein</fullName>
    </submittedName>
</protein>
<sequence length="49" mass="6010">MEQLLEQYKQTRKDLIQVRESYKEILQELSNRRKEQMGRLTLITTLQND</sequence>
<comment type="caution">
    <text evidence="2">The sequence shown here is derived from an EMBL/GenBank/DDBJ whole genome shotgun (WGS) entry which is preliminary data.</text>
</comment>
<gene>
    <name evidence="2" type="ORF">IFO66_04130</name>
</gene>
<keyword evidence="3" id="KW-1185">Reference proteome</keyword>
<evidence type="ECO:0000313" key="3">
    <source>
        <dbReference type="Proteomes" id="UP000634529"/>
    </source>
</evidence>
<feature type="coiled-coil region" evidence="1">
    <location>
        <begin position="1"/>
        <end position="39"/>
    </location>
</feature>
<dbReference type="Proteomes" id="UP000634529">
    <property type="component" value="Unassembled WGS sequence"/>
</dbReference>
<evidence type="ECO:0000256" key="1">
    <source>
        <dbReference type="SAM" id="Coils"/>
    </source>
</evidence>
<accession>A0ABR9AUC3</accession>
<dbReference type="EMBL" id="JACYTN010000002">
    <property type="protein sequence ID" value="MBD8497486.1"/>
    <property type="molecule type" value="Genomic_DNA"/>
</dbReference>
<dbReference type="RefSeq" id="WP_192023920.1">
    <property type="nucleotide sequence ID" value="NZ_JACYTN010000002.1"/>
</dbReference>
<reference evidence="2 3" key="1">
    <citation type="submission" date="2020-09" db="EMBL/GenBank/DDBJ databases">
        <title>Paenibacillus sp. CAU 1523 isolated from sand of Haeundae Beach.</title>
        <authorList>
            <person name="Kim W."/>
        </authorList>
    </citation>
    <scope>NUCLEOTIDE SEQUENCE [LARGE SCALE GENOMIC DNA]</scope>
    <source>
        <strain evidence="2 3">CAU 1523</strain>
    </source>
</reference>
<evidence type="ECO:0000313" key="2">
    <source>
        <dbReference type="EMBL" id="MBD8497486.1"/>
    </source>
</evidence>
<keyword evidence="1" id="KW-0175">Coiled coil</keyword>
<proteinExistence type="predicted"/>